<organism evidence="1 2">
    <name type="scientific">Ruegeria meonggei</name>
    <dbReference type="NCBI Taxonomy" id="1446476"/>
    <lineage>
        <taxon>Bacteria</taxon>
        <taxon>Pseudomonadati</taxon>
        <taxon>Pseudomonadota</taxon>
        <taxon>Alphaproteobacteria</taxon>
        <taxon>Rhodobacterales</taxon>
        <taxon>Roseobacteraceae</taxon>
        <taxon>Ruegeria</taxon>
    </lineage>
</organism>
<dbReference type="InterPro" id="IPR019647">
    <property type="entry name" value="PhoP_reg_network_YrbL"/>
</dbReference>
<dbReference type="OrthoDB" id="7925566at2"/>
<reference evidence="2" key="1">
    <citation type="submission" date="2017-03" db="EMBL/GenBank/DDBJ databases">
        <authorList>
            <person name="Rodrigo-Torres L."/>
            <person name="Arahal R.D."/>
            <person name="Lucena T."/>
        </authorList>
    </citation>
    <scope>NUCLEOTIDE SEQUENCE [LARGE SCALE GENOMIC DNA]</scope>
    <source>
        <strain evidence="2">CECT 8411</strain>
    </source>
</reference>
<name>A0A1X7A368_9RHOB</name>
<accession>A0A1X7A368</accession>
<gene>
    <name evidence="1" type="ORF">RUM8411_03520</name>
</gene>
<evidence type="ECO:0008006" key="3">
    <source>
        <dbReference type="Google" id="ProtNLM"/>
    </source>
</evidence>
<evidence type="ECO:0000313" key="1">
    <source>
        <dbReference type="EMBL" id="SLN69280.1"/>
    </source>
</evidence>
<dbReference type="AlphaFoldDB" id="A0A1X7A368"/>
<dbReference type="RefSeq" id="WP_085823987.1">
    <property type="nucleotide sequence ID" value="NZ_FWFP01000011.1"/>
</dbReference>
<dbReference type="Pfam" id="PF10707">
    <property type="entry name" value="YrbL-PhoP_reg"/>
    <property type="match status" value="1"/>
</dbReference>
<dbReference type="Proteomes" id="UP000193778">
    <property type="component" value="Unassembled WGS sequence"/>
</dbReference>
<dbReference type="EMBL" id="FWFP01000011">
    <property type="protein sequence ID" value="SLN69280.1"/>
    <property type="molecule type" value="Genomic_DNA"/>
</dbReference>
<evidence type="ECO:0000313" key="2">
    <source>
        <dbReference type="Proteomes" id="UP000193778"/>
    </source>
</evidence>
<keyword evidence="2" id="KW-1185">Reference proteome</keyword>
<sequence>MIDLSDLSPLRESRNYKIFQHPELEDALLKVRVDEAVRDHFIPRYAEWRYGNLRQWNREANEYLAALHRGCPEIERLAQFMGYAPTSVGPAMVVEKMTGSDGDLAPTLHAERVALDKKDQEGRQRLHDELMDLLDDLKRGQIIVGDLSFENVVRAQERGGKLTVIDGLGERVMFPLALFSTFAFEKSIERRRARMSKGFGLQAS</sequence>
<protein>
    <recommendedName>
        <fullName evidence="3">PhoP regulatory network protein YrbL</fullName>
    </recommendedName>
</protein>
<proteinExistence type="predicted"/>